<dbReference type="RefSeq" id="WP_343165089.1">
    <property type="nucleotide sequence ID" value="NZ_JBHRSV010000002.1"/>
</dbReference>
<evidence type="ECO:0000313" key="3">
    <source>
        <dbReference type="Proteomes" id="UP001595379"/>
    </source>
</evidence>
<keyword evidence="3" id="KW-1185">Reference proteome</keyword>
<comment type="caution">
    <text evidence="2">The sequence shown here is derived from an EMBL/GenBank/DDBJ whole genome shotgun (WGS) entry which is preliminary data.</text>
</comment>
<accession>A0ABV6ZV42</accession>
<proteinExistence type="predicted"/>
<dbReference type="EMBL" id="JBHRSV010000002">
    <property type="protein sequence ID" value="MFC2925282.1"/>
    <property type="molecule type" value="Genomic_DNA"/>
</dbReference>
<keyword evidence="1" id="KW-1133">Transmembrane helix</keyword>
<feature type="transmembrane region" description="Helical" evidence="1">
    <location>
        <begin position="38"/>
        <end position="57"/>
    </location>
</feature>
<evidence type="ECO:0000256" key="1">
    <source>
        <dbReference type="SAM" id="Phobius"/>
    </source>
</evidence>
<keyword evidence="1" id="KW-0472">Membrane</keyword>
<feature type="transmembrane region" description="Helical" evidence="1">
    <location>
        <begin position="7"/>
        <end position="26"/>
    </location>
</feature>
<protein>
    <submittedName>
        <fullName evidence="2">Uncharacterized protein</fullName>
    </submittedName>
</protein>
<reference evidence="3" key="1">
    <citation type="journal article" date="2019" name="Int. J. Syst. Evol. Microbiol.">
        <title>The Global Catalogue of Microorganisms (GCM) 10K type strain sequencing project: providing services to taxonomists for standard genome sequencing and annotation.</title>
        <authorList>
            <consortium name="The Broad Institute Genomics Platform"/>
            <consortium name="The Broad Institute Genome Sequencing Center for Infectious Disease"/>
            <person name="Wu L."/>
            <person name="Ma J."/>
        </authorList>
    </citation>
    <scope>NUCLEOTIDE SEQUENCE [LARGE SCALE GENOMIC DNA]</scope>
    <source>
        <strain evidence="3">KCTC 52487</strain>
    </source>
</reference>
<keyword evidence="1" id="KW-0812">Transmembrane</keyword>
<organism evidence="2 3">
    <name type="scientific">Hyphobacterium vulgare</name>
    <dbReference type="NCBI Taxonomy" id="1736751"/>
    <lineage>
        <taxon>Bacteria</taxon>
        <taxon>Pseudomonadati</taxon>
        <taxon>Pseudomonadota</taxon>
        <taxon>Alphaproteobacteria</taxon>
        <taxon>Maricaulales</taxon>
        <taxon>Maricaulaceae</taxon>
        <taxon>Hyphobacterium</taxon>
    </lineage>
</organism>
<sequence length="68" mass="7530">MTRASGIRFAIFQILMAVFFVSAILIADNFWSDTVIQWAAVVYVIAMGLVSTLWFMAKINAVNGNDAQ</sequence>
<evidence type="ECO:0000313" key="2">
    <source>
        <dbReference type="EMBL" id="MFC2925282.1"/>
    </source>
</evidence>
<dbReference type="Proteomes" id="UP001595379">
    <property type="component" value="Unassembled WGS sequence"/>
</dbReference>
<name>A0ABV6ZV42_9PROT</name>
<gene>
    <name evidence="2" type="ORF">ACFOOR_04105</name>
</gene>